<reference evidence="1" key="1">
    <citation type="journal article" date="2021" name="PeerJ">
        <title>Extensive microbial diversity within the chicken gut microbiome revealed by metagenomics and culture.</title>
        <authorList>
            <person name="Gilroy R."/>
            <person name="Ravi A."/>
            <person name="Getino M."/>
            <person name="Pursley I."/>
            <person name="Horton D.L."/>
            <person name="Alikhan N.F."/>
            <person name="Baker D."/>
            <person name="Gharbi K."/>
            <person name="Hall N."/>
            <person name="Watson M."/>
            <person name="Adriaenssens E.M."/>
            <person name="Foster-Nyarko E."/>
            <person name="Jarju S."/>
            <person name="Secka A."/>
            <person name="Antonio M."/>
            <person name="Oren A."/>
            <person name="Chaudhuri R.R."/>
            <person name="La Ragione R."/>
            <person name="Hildebrand F."/>
            <person name="Pallen M.J."/>
        </authorList>
    </citation>
    <scope>NUCLEOTIDE SEQUENCE</scope>
    <source>
        <strain evidence="1">G4-2901</strain>
    </source>
</reference>
<evidence type="ECO:0000313" key="2">
    <source>
        <dbReference type="Proteomes" id="UP000783796"/>
    </source>
</evidence>
<evidence type="ECO:0000313" key="1">
    <source>
        <dbReference type="EMBL" id="MBU3836999.1"/>
    </source>
</evidence>
<protein>
    <submittedName>
        <fullName evidence="1">Uncharacterized protein</fullName>
    </submittedName>
</protein>
<proteinExistence type="predicted"/>
<name>A0A948WVV7_9BACT</name>
<dbReference type="AlphaFoldDB" id="A0A948WVV7"/>
<comment type="caution">
    <text evidence="1">The sequence shown here is derived from an EMBL/GenBank/DDBJ whole genome shotgun (WGS) entry which is preliminary data.</text>
</comment>
<reference evidence="1" key="2">
    <citation type="submission" date="2021-04" db="EMBL/GenBank/DDBJ databases">
        <authorList>
            <person name="Gilroy R."/>
        </authorList>
    </citation>
    <scope>NUCLEOTIDE SEQUENCE</scope>
    <source>
        <strain evidence="1">G4-2901</strain>
    </source>
</reference>
<gene>
    <name evidence="1" type="ORF">H9777_01460</name>
</gene>
<organism evidence="1 2">
    <name type="scientific">Candidatus Phocaeicola faecigallinarum</name>
    <dbReference type="NCBI Taxonomy" id="2838732"/>
    <lineage>
        <taxon>Bacteria</taxon>
        <taxon>Pseudomonadati</taxon>
        <taxon>Bacteroidota</taxon>
        <taxon>Bacteroidia</taxon>
        <taxon>Bacteroidales</taxon>
        <taxon>Bacteroidaceae</taxon>
        <taxon>Phocaeicola</taxon>
    </lineage>
</organism>
<dbReference type="EMBL" id="JAHLFW010000010">
    <property type="protein sequence ID" value="MBU3836999.1"/>
    <property type="molecule type" value="Genomic_DNA"/>
</dbReference>
<sequence>MKYKIFMGVLLWISALILHAQKVDKAKLLAIYDRQFEFLDSLLKQQFVDPCVALRDFKANSPLHSRGDDITPSKGCETFFLENQGYLDWYALFEEAVNQKMRANILAVKNQTGLQWSSSYYNRTVPYKLYQFIDEDGDFSMVKDRFQTDLSWDLMHCGLLWGKSRIAAHKIDAALTLVDARMNIQSSYIERLSAENVQRYQKALAFLRALRLQNLSLLEQTETVLFENHQSSTDQLLKVTDELFMIEQIQTTDNSLYQSLSGLAYQAIDTIALHTDLFLEAIKSQNNELRKLDLGYNRINVQMEQTSFWSNISVSPFIRFGFYNMVGNQRQGSIDMGVNLRIPLSFEQRKIRKALAAEQQILTTKRDLSYHVFQEEVSSLIQELSQINKRMIYEYHCIQRMRDLLLGRSEAFKTLYGEYSRPDRIREYNRYIVCLESIVQLKYQRNVILIGLQRYLSSEKIDLYIDYIKQN</sequence>
<accession>A0A948WVV7</accession>
<dbReference type="Proteomes" id="UP000783796">
    <property type="component" value="Unassembled WGS sequence"/>
</dbReference>